<organism evidence="3 4">
    <name type="scientific">Seiridium cardinale</name>
    <dbReference type="NCBI Taxonomy" id="138064"/>
    <lineage>
        <taxon>Eukaryota</taxon>
        <taxon>Fungi</taxon>
        <taxon>Dikarya</taxon>
        <taxon>Ascomycota</taxon>
        <taxon>Pezizomycotina</taxon>
        <taxon>Sordariomycetes</taxon>
        <taxon>Xylariomycetidae</taxon>
        <taxon>Amphisphaeriales</taxon>
        <taxon>Sporocadaceae</taxon>
        <taxon>Seiridium</taxon>
    </lineage>
</organism>
<comment type="caution">
    <text evidence="3">The sequence shown here is derived from an EMBL/GenBank/DDBJ whole genome shotgun (WGS) entry which is preliminary data.</text>
</comment>
<dbReference type="EMBL" id="JARVKM010000017">
    <property type="protein sequence ID" value="KAK9778195.1"/>
    <property type="molecule type" value="Genomic_DNA"/>
</dbReference>
<protein>
    <submittedName>
        <fullName evidence="3">Uncharacterized protein</fullName>
    </submittedName>
</protein>
<feature type="region of interest" description="Disordered" evidence="2">
    <location>
        <begin position="294"/>
        <end position="324"/>
    </location>
</feature>
<keyword evidence="1" id="KW-0175">Coiled coil</keyword>
<evidence type="ECO:0000256" key="1">
    <source>
        <dbReference type="SAM" id="Coils"/>
    </source>
</evidence>
<gene>
    <name evidence="3" type="ORF">SCAR479_05165</name>
</gene>
<feature type="coiled-coil region" evidence="1">
    <location>
        <begin position="18"/>
        <end position="74"/>
    </location>
</feature>
<sequence length="479" mass="54386">MTSPSREFSPSDAVDEIATQTNDRLHELKRQYNESKCRAISLFQEGSNKYEPRRQLLEKELQDIEIILQQLTVTRDVALRNNRHLYKQKVNELVNSFSEFMSSDDDANAGPIEPRPSVQVHLFPATSEPLPAQVLRPEAHRKEPRDSTNLLKSRLSAKSRRVRKERRRRTGKGISMPASVIQYPPRTTSFDEVFQGGKATTKHMIVQYPKNSNDWYVLHCVEHGLEFGRNPLLCAARHLNSDEHGNKPMDYSLAVLKLGVLVKECCPERARINNETLKVSKGIARLNCSIAVQHQPSQPPLDTGSRQSRPAVVQQHNGRNDDTFTYPMPGELYSAYWRPSRCRYAVAMLPIDDFNSIGILGSIYSTALIHQIPSCYVQDKKTERIIGWASGYEDDGINVRKRKYPVLYLEDIDIPPSGTFVLPNKPLLGWASVGDLQSLDLEDSESQRVRGYWTACAFDHRLQTIRQQMPASSTRGSGE</sequence>
<proteinExistence type="predicted"/>
<keyword evidence="4" id="KW-1185">Reference proteome</keyword>
<name>A0ABR2XXC9_9PEZI</name>
<evidence type="ECO:0000256" key="2">
    <source>
        <dbReference type="SAM" id="MobiDB-lite"/>
    </source>
</evidence>
<evidence type="ECO:0000313" key="3">
    <source>
        <dbReference type="EMBL" id="KAK9778195.1"/>
    </source>
</evidence>
<dbReference type="Proteomes" id="UP001465668">
    <property type="component" value="Unassembled WGS sequence"/>
</dbReference>
<reference evidence="3 4" key="1">
    <citation type="submission" date="2024-02" db="EMBL/GenBank/DDBJ databases">
        <title>First draft genome assembly of two strains of Seiridium cardinale.</title>
        <authorList>
            <person name="Emiliani G."/>
            <person name="Scali E."/>
        </authorList>
    </citation>
    <scope>NUCLEOTIDE SEQUENCE [LARGE SCALE GENOMIC DNA]</scope>
    <source>
        <strain evidence="3 4">BM-138-000479</strain>
    </source>
</reference>
<evidence type="ECO:0000313" key="4">
    <source>
        <dbReference type="Proteomes" id="UP001465668"/>
    </source>
</evidence>
<accession>A0ABR2XXC9</accession>